<evidence type="ECO:0000256" key="1">
    <source>
        <dbReference type="ARBA" id="ARBA00022737"/>
    </source>
</evidence>
<evidence type="ECO:0000256" key="3">
    <source>
        <dbReference type="SAM" id="MobiDB-lite"/>
    </source>
</evidence>
<dbReference type="Pfam" id="PF08238">
    <property type="entry name" value="Sel1"/>
    <property type="match status" value="5"/>
</dbReference>
<dbReference type="Proteomes" id="UP000249789">
    <property type="component" value="Unassembled WGS sequence"/>
</dbReference>
<accession>A0A8G1VVR2</accession>
<evidence type="ECO:0000256" key="2">
    <source>
        <dbReference type="PROSITE-ProRule" id="PRU00339"/>
    </source>
</evidence>
<feature type="repeat" description="TPR" evidence="2">
    <location>
        <begin position="247"/>
        <end position="280"/>
    </location>
</feature>
<dbReference type="OrthoDB" id="4095816at2759"/>
<dbReference type="PANTHER" id="PTHR46430:SF2">
    <property type="entry name" value="CHITIN SYNTHASE REGULATORY FACTOR 4"/>
    <property type="match status" value="1"/>
</dbReference>
<dbReference type="AlphaFoldDB" id="A0A8G1VVR2"/>
<dbReference type="GeneID" id="63864394"/>
<dbReference type="PROSITE" id="PS50005">
    <property type="entry name" value="TPR"/>
    <property type="match status" value="1"/>
</dbReference>
<dbReference type="Gene3D" id="1.25.40.10">
    <property type="entry name" value="Tetratricopeptide repeat domain"/>
    <property type="match status" value="2"/>
</dbReference>
<dbReference type="PANTHER" id="PTHR46430">
    <property type="entry name" value="PROTEIN SKT5-RELATED"/>
    <property type="match status" value="1"/>
</dbReference>
<keyword evidence="2" id="KW-0802">TPR repeat</keyword>
<feature type="region of interest" description="Disordered" evidence="3">
    <location>
        <begin position="505"/>
        <end position="747"/>
    </location>
</feature>
<reference evidence="4 5" key="1">
    <citation type="submission" date="2018-02" db="EMBL/GenBank/DDBJ databases">
        <title>The genomes of Aspergillus section Nigri reveals drivers in fungal speciation.</title>
        <authorList>
            <consortium name="DOE Joint Genome Institute"/>
            <person name="Vesth T.C."/>
            <person name="Nybo J."/>
            <person name="Theobald S."/>
            <person name="Brandl J."/>
            <person name="Frisvad J.C."/>
            <person name="Nielsen K.F."/>
            <person name="Lyhne E.K."/>
            <person name="Kogle M.E."/>
            <person name="Kuo A."/>
            <person name="Riley R."/>
            <person name="Clum A."/>
            <person name="Nolan M."/>
            <person name="Lipzen A."/>
            <person name="Salamov A."/>
            <person name="Henrissat B."/>
            <person name="Wiebenga A."/>
            <person name="De vries R.P."/>
            <person name="Grigoriev I.V."/>
            <person name="Mortensen U.H."/>
            <person name="Andersen M.R."/>
            <person name="Baker S.E."/>
        </authorList>
    </citation>
    <scope>NUCLEOTIDE SEQUENCE [LARGE SCALE GENOMIC DNA]</scope>
    <source>
        <strain evidence="4 5">CBS 313.89</strain>
    </source>
</reference>
<keyword evidence="5" id="KW-1185">Reference proteome</keyword>
<dbReference type="RefSeq" id="XP_040798397.1">
    <property type="nucleotide sequence ID" value="XM_040947061.1"/>
</dbReference>
<dbReference type="VEuPathDB" id="FungiDB:BO72DRAFT_470892"/>
<organism evidence="4 5">
    <name type="scientific">Aspergillus fijiensis CBS 313.89</name>
    <dbReference type="NCBI Taxonomy" id="1448319"/>
    <lineage>
        <taxon>Eukaryota</taxon>
        <taxon>Fungi</taxon>
        <taxon>Dikarya</taxon>
        <taxon>Ascomycota</taxon>
        <taxon>Pezizomycotina</taxon>
        <taxon>Eurotiomycetes</taxon>
        <taxon>Eurotiomycetidae</taxon>
        <taxon>Eurotiales</taxon>
        <taxon>Aspergillaceae</taxon>
        <taxon>Aspergillus</taxon>
    </lineage>
</organism>
<dbReference type="InterPro" id="IPR019734">
    <property type="entry name" value="TPR_rpt"/>
</dbReference>
<feature type="compositionally biased region" description="Low complexity" evidence="3">
    <location>
        <begin position="661"/>
        <end position="682"/>
    </location>
</feature>
<dbReference type="InterPro" id="IPR051726">
    <property type="entry name" value="Chitin_Synth_Reg"/>
</dbReference>
<sequence>MNRPPPQGRGQPRLGATWYPGGQDDFYMPEVISPSPQRVMPEVPENMQDNIAHLEHEARHPHHNQHAPVQYDRSRFPERTSSAFSQDQPYPSAYEPASQYEQQDTAHDAMDTPNVSPFPVLRNPPPNVPPTDEQREANLERARMAVLSSNDPEMQLAWAQDALAFVEVAMQNEARLSLIQPPRPQTPPVERQLKLDAMNIVNFLAEQHHPKAEFIKGMWLEFGKFGYRVDKKEAFRSYSRAADKGYARAEYRIGMQFESSGEPEKAIRHYEKGVALTDSASFYRLGMMILLGQHGQRQDYQMGLEYISLAAQSCDENAPQGAYVYGMLLARELPQVNVPESYLPLDLNASRVNIEKAAYHGFAKAQVKMGAAYELCQLGCDFNPALSLHYNALAARQGEPEAEMAISKWFLCGHEGVFDKNDELAFTYAQRAAQSGFPTAEFALGYFYEVGIFVPVDIKEARSWYAKAAANGNKDATGRIDSISRSKTLSRKDHEQVAIARIKSRYGSGQRGGPMKPTPENIEMPDPSRMTLSDNPLAAAPYPDRPSSRARPVYPPGYGMPDPRPSSAFGINPNIRNTAPTYNRAASYGPGPMGYRTPGPSTPSTASPTSPAPTTPKLDIGYSAPLEKSNADAWRRPQRLDNMPSDRRPVRGPASHTQVGPVSSPRPAASPSTTSFPPRTESMPSSNAQSMSKPPPSSSTPKPSSAASTPKPAPPTTSAAGQKPPATTPAKSQSGLPGKGPKTFEEMGVPAVQKDSDCVCAYFVAAAYSS</sequence>
<evidence type="ECO:0000313" key="4">
    <source>
        <dbReference type="EMBL" id="RAK74387.1"/>
    </source>
</evidence>
<feature type="compositionally biased region" description="Basic and acidic residues" evidence="3">
    <location>
        <begin position="629"/>
        <end position="649"/>
    </location>
</feature>
<feature type="region of interest" description="Disordered" evidence="3">
    <location>
        <begin position="1"/>
        <end position="113"/>
    </location>
</feature>
<feature type="compositionally biased region" description="Low complexity" evidence="3">
    <location>
        <begin position="699"/>
        <end position="720"/>
    </location>
</feature>
<dbReference type="InterPro" id="IPR006597">
    <property type="entry name" value="Sel1-like"/>
</dbReference>
<evidence type="ECO:0000313" key="5">
    <source>
        <dbReference type="Proteomes" id="UP000249789"/>
    </source>
</evidence>
<feature type="compositionally biased region" description="Polar residues" evidence="3">
    <location>
        <begin position="79"/>
        <end position="89"/>
    </location>
</feature>
<feature type="compositionally biased region" description="Low complexity" evidence="3">
    <location>
        <begin position="597"/>
        <end position="609"/>
    </location>
</feature>
<gene>
    <name evidence="4" type="ORF">BO72DRAFT_470892</name>
</gene>
<dbReference type="EMBL" id="KZ824669">
    <property type="protein sequence ID" value="RAK74387.1"/>
    <property type="molecule type" value="Genomic_DNA"/>
</dbReference>
<dbReference type="SMART" id="SM00671">
    <property type="entry name" value="SEL1"/>
    <property type="match status" value="6"/>
</dbReference>
<dbReference type="InterPro" id="IPR011990">
    <property type="entry name" value="TPR-like_helical_dom_sf"/>
</dbReference>
<protein>
    <submittedName>
        <fullName evidence="4">Putative chitin synthase activator</fullName>
    </submittedName>
</protein>
<keyword evidence="1" id="KW-0677">Repeat</keyword>
<name>A0A8G1VVR2_9EURO</name>
<proteinExistence type="predicted"/>
<dbReference type="SUPFAM" id="SSF81901">
    <property type="entry name" value="HCP-like"/>
    <property type="match status" value="1"/>
</dbReference>